<keyword evidence="3" id="KW-1185">Reference proteome</keyword>
<comment type="caution">
    <text evidence="1">The sequence shown here is derived from an EMBL/GenBank/DDBJ whole genome shotgun (WGS) entry which is preliminary data.</text>
</comment>
<reference evidence="2 3" key="2">
    <citation type="submission" date="2024-07" db="EMBL/GenBank/DDBJ databases">
        <authorList>
            <person name="Akdeniz Z."/>
        </authorList>
    </citation>
    <scope>NUCLEOTIDE SEQUENCE [LARGE SCALE GENOMIC DNA]</scope>
</reference>
<sequence length="112" mass="13700">MSVNQGIQKYLTLKIYNQKTRRGKVKPDSLLRLRLIIIIVYETFIIKYNWIKLDVAQDNQRFRFVMENQNIIIFESKMAKLVNFMYSEYSQKSKCKNQKCWYRFWALKTNDQ</sequence>
<evidence type="ECO:0000313" key="1">
    <source>
        <dbReference type="EMBL" id="CAI9930165.1"/>
    </source>
</evidence>
<evidence type="ECO:0000313" key="3">
    <source>
        <dbReference type="Proteomes" id="UP001642409"/>
    </source>
</evidence>
<dbReference type="EMBL" id="CATOUU010000452">
    <property type="protein sequence ID" value="CAI9930165.1"/>
    <property type="molecule type" value="Genomic_DNA"/>
</dbReference>
<gene>
    <name evidence="1" type="ORF">HINF_LOCUS17810</name>
    <name evidence="2" type="ORF">HINF_LOCUS66983</name>
</gene>
<reference evidence="1" key="1">
    <citation type="submission" date="2023-06" db="EMBL/GenBank/DDBJ databases">
        <authorList>
            <person name="Kurt Z."/>
        </authorList>
    </citation>
    <scope>NUCLEOTIDE SEQUENCE</scope>
</reference>
<protein>
    <submittedName>
        <fullName evidence="2">Hypothetical_protein</fullName>
    </submittedName>
</protein>
<organism evidence="1">
    <name type="scientific">Hexamita inflata</name>
    <dbReference type="NCBI Taxonomy" id="28002"/>
    <lineage>
        <taxon>Eukaryota</taxon>
        <taxon>Metamonada</taxon>
        <taxon>Diplomonadida</taxon>
        <taxon>Hexamitidae</taxon>
        <taxon>Hexamitinae</taxon>
        <taxon>Hexamita</taxon>
    </lineage>
</organism>
<dbReference type="Proteomes" id="UP001642409">
    <property type="component" value="Unassembled WGS sequence"/>
</dbReference>
<proteinExistence type="predicted"/>
<dbReference type="EMBL" id="CAXDID020000458">
    <property type="protein sequence ID" value="CAL6093425.1"/>
    <property type="molecule type" value="Genomic_DNA"/>
</dbReference>
<evidence type="ECO:0000313" key="2">
    <source>
        <dbReference type="EMBL" id="CAL6093425.1"/>
    </source>
</evidence>
<dbReference type="AlphaFoldDB" id="A0AA86P2V0"/>
<name>A0AA86P2V0_9EUKA</name>
<accession>A0AA86P2V0</accession>